<sequence>MRRNGQLARGKRDRHVSSQKSESQEVTNTRLAIGMRRDDSKDNLVTLQRAAGATPVGVRADFPGVSRSSDVTH</sequence>
<organism evidence="2 3">
    <name type="scientific">Pieris brassicae</name>
    <name type="common">White butterfly</name>
    <name type="synonym">Large white butterfly</name>
    <dbReference type="NCBI Taxonomy" id="7116"/>
    <lineage>
        <taxon>Eukaryota</taxon>
        <taxon>Metazoa</taxon>
        <taxon>Ecdysozoa</taxon>
        <taxon>Arthropoda</taxon>
        <taxon>Hexapoda</taxon>
        <taxon>Insecta</taxon>
        <taxon>Pterygota</taxon>
        <taxon>Neoptera</taxon>
        <taxon>Endopterygota</taxon>
        <taxon>Lepidoptera</taxon>
        <taxon>Glossata</taxon>
        <taxon>Ditrysia</taxon>
        <taxon>Papilionoidea</taxon>
        <taxon>Pieridae</taxon>
        <taxon>Pierinae</taxon>
        <taxon>Pieris</taxon>
    </lineage>
</organism>
<feature type="compositionally biased region" description="Polar residues" evidence="1">
    <location>
        <begin position="18"/>
        <end position="30"/>
    </location>
</feature>
<dbReference type="Proteomes" id="UP001152562">
    <property type="component" value="Unassembled WGS sequence"/>
</dbReference>
<feature type="compositionally biased region" description="Basic residues" evidence="1">
    <location>
        <begin position="1"/>
        <end position="14"/>
    </location>
</feature>
<feature type="region of interest" description="Disordered" evidence="1">
    <location>
        <begin position="53"/>
        <end position="73"/>
    </location>
</feature>
<evidence type="ECO:0000256" key="1">
    <source>
        <dbReference type="SAM" id="MobiDB-lite"/>
    </source>
</evidence>
<dbReference type="AlphaFoldDB" id="A0A9P0SA05"/>
<proteinExistence type="predicted"/>
<name>A0A9P0SA05_PIEBR</name>
<accession>A0A9P0SA05</accession>
<reference evidence="2" key="1">
    <citation type="submission" date="2022-05" db="EMBL/GenBank/DDBJ databases">
        <authorList>
            <person name="Okamura Y."/>
        </authorList>
    </citation>
    <scope>NUCLEOTIDE SEQUENCE</scope>
</reference>
<comment type="caution">
    <text evidence="2">The sequence shown here is derived from an EMBL/GenBank/DDBJ whole genome shotgun (WGS) entry which is preliminary data.</text>
</comment>
<evidence type="ECO:0000313" key="3">
    <source>
        <dbReference type="Proteomes" id="UP001152562"/>
    </source>
</evidence>
<evidence type="ECO:0000313" key="2">
    <source>
        <dbReference type="EMBL" id="CAH3817167.1"/>
    </source>
</evidence>
<gene>
    <name evidence="2" type="ORF">PIBRA_LOCUS14</name>
</gene>
<protein>
    <submittedName>
        <fullName evidence="2">Uncharacterized protein</fullName>
    </submittedName>
</protein>
<dbReference type="EMBL" id="CALOZG010000001">
    <property type="protein sequence ID" value="CAH3817167.1"/>
    <property type="molecule type" value="Genomic_DNA"/>
</dbReference>
<feature type="region of interest" description="Disordered" evidence="1">
    <location>
        <begin position="1"/>
        <end position="39"/>
    </location>
</feature>
<keyword evidence="3" id="KW-1185">Reference proteome</keyword>